<keyword evidence="2" id="KW-1185">Reference proteome</keyword>
<protein>
    <submittedName>
        <fullName evidence="1">Uncharacterized protein</fullName>
    </submittedName>
</protein>
<evidence type="ECO:0000313" key="2">
    <source>
        <dbReference type="Proteomes" id="UP000008550"/>
    </source>
</evidence>
<accession>B0TA77</accession>
<reference evidence="1 2" key="1">
    <citation type="journal article" date="2008" name="J. Bacteriol.">
        <title>The genome of Heliobacterium modesticaldum, a phototrophic representative of the Firmicutes containing the simplest photosynthetic apparatus.</title>
        <authorList>
            <person name="Sattley W.M."/>
            <person name="Madigan M.T."/>
            <person name="Swingley W.D."/>
            <person name="Cheung P.C."/>
            <person name="Clocksin K.M."/>
            <person name="Conrad A.L."/>
            <person name="Dejesa L.C."/>
            <person name="Honchak B.M."/>
            <person name="Jung D.O."/>
            <person name="Karbach L.E."/>
            <person name="Kurdoglu A."/>
            <person name="Lahiri S."/>
            <person name="Mastrian S.D."/>
            <person name="Page L.E."/>
            <person name="Taylor H.L."/>
            <person name="Wang Z.T."/>
            <person name="Raymond J."/>
            <person name="Chen M."/>
            <person name="Blankenship R.E."/>
            <person name="Touchman J.W."/>
        </authorList>
    </citation>
    <scope>NUCLEOTIDE SEQUENCE [LARGE SCALE GENOMIC DNA]</scope>
    <source>
        <strain evidence="2">ATCC 51547 / Ice1</strain>
    </source>
</reference>
<evidence type="ECO:0000313" key="1">
    <source>
        <dbReference type="EMBL" id="ABZ83614.1"/>
    </source>
</evidence>
<dbReference type="EMBL" id="CP000930">
    <property type="protein sequence ID" value="ABZ83614.1"/>
    <property type="molecule type" value="Genomic_DNA"/>
</dbReference>
<dbReference type="KEGG" id="hmo:HM1_0952"/>
<name>B0TA77_HELMI</name>
<organism evidence="1 2">
    <name type="scientific">Heliobacterium modesticaldum (strain ATCC 51547 / Ice1)</name>
    <dbReference type="NCBI Taxonomy" id="498761"/>
    <lineage>
        <taxon>Bacteria</taxon>
        <taxon>Bacillati</taxon>
        <taxon>Bacillota</taxon>
        <taxon>Clostridia</taxon>
        <taxon>Eubacteriales</taxon>
        <taxon>Heliobacteriaceae</taxon>
        <taxon>Heliomicrobium</taxon>
    </lineage>
</organism>
<dbReference type="HOGENOM" id="CLU_3344445_0_0_9"/>
<dbReference type="AlphaFoldDB" id="B0TA77"/>
<gene>
    <name evidence="1" type="ORF">HM1_0952</name>
</gene>
<proteinExistence type="predicted"/>
<sequence length="37" mass="4193">MRFILAKEKGGVQLFFCGATDFFSDACPSPRSCRYWG</sequence>
<dbReference type="Proteomes" id="UP000008550">
    <property type="component" value="Chromosome"/>
</dbReference>